<dbReference type="PROSITE" id="PS51450">
    <property type="entry name" value="LRR"/>
    <property type="match status" value="3"/>
</dbReference>
<dbReference type="AlphaFoldDB" id="A0A813QXY6"/>
<feature type="region of interest" description="Disordered" evidence="3">
    <location>
        <begin position="1241"/>
        <end position="1267"/>
    </location>
</feature>
<dbReference type="SMART" id="SM00365">
    <property type="entry name" value="LRR_SD22"/>
    <property type="match status" value="5"/>
</dbReference>
<dbReference type="OrthoDB" id="676979at2759"/>
<gene>
    <name evidence="4" type="ORF">OXX778_LOCUS5036</name>
</gene>
<proteinExistence type="predicted"/>
<name>A0A813QXY6_9BILA</name>
<dbReference type="PANTHER" id="PTHR24366">
    <property type="entry name" value="IG(IMMUNOGLOBULIN) AND LRR(LEUCINE RICH REPEAT) DOMAINS"/>
    <property type="match status" value="1"/>
</dbReference>
<feature type="compositionally biased region" description="Polar residues" evidence="3">
    <location>
        <begin position="43"/>
        <end position="52"/>
    </location>
</feature>
<dbReference type="InterPro" id="IPR001611">
    <property type="entry name" value="Leu-rich_rpt"/>
</dbReference>
<reference evidence="4" key="1">
    <citation type="submission" date="2021-02" db="EMBL/GenBank/DDBJ databases">
        <authorList>
            <person name="Nowell W R."/>
        </authorList>
    </citation>
    <scope>NUCLEOTIDE SEQUENCE</scope>
    <source>
        <strain evidence="4">Ploen Becks lab</strain>
    </source>
</reference>
<keyword evidence="5" id="KW-1185">Reference proteome</keyword>
<sequence>MSKTKAKALTTSINSTKLSTTNNNETILENSSLNFNQNSFTLESSIGSNNTSKKQRKASATKTPSMKKRQTNANMYFHKENFSIENSLNESDFTKTSQILPSYYCININQDGYPNMDKTSHINDEEIENKRLEFQLRPISGIRNHLKRNESNNNKSIDITKDTDIFQRIGSVKTLKRLDLSFNNLDNYPRQLCDLSLLESLNLTGNKLNENDLPSELDRYHNLIELILDKNNFKRIPKILSKFKKLQRLSLKNNELIELKNVEYFKKLKYLIVDYNNLASVDDSVRVLDKLEILYMSHNSIQQIDSSLFKSSLHNLKQLDLSFNKLERITTELLMLPHLESLNLSNNLLTRLPSLSATFFRAQPLFRFDLSSNRLCRFYDYLLSISKHLDLSSNRLKQIPSKAVLRLTDKQVQTKTLKLENNILVEPRQEICNSGLKAIKEYFEEEHEKLIFNKGFKIIIVGEPKSGKTSLSYALEDINSQSNLIEQYNDAEDTESKFIEIHQFYMNTELDDTQRPSSAVSIQSVNQENKYANSSKSFKILSSKKPKQSEELNAFSNSSFYYYVDPLSSRSEITVKKSVLPVTIYDFNGNFTQFGHLSNLFLDKKALLIICLDSTSLSQSQENFQKNLNNLLDHIFLKMSKNQPFSIIPVLTKIDTCIQNKTSLCEQTGQFIKQHLQHRLNQIKEDLKLIEKLPQISASQSDRLKQLVQTQANLNPEIYQNCIGVSSLKMDGINQLNLAIKQIVYNNKKTFALVNTKIPSFWIEVEKYATQSLSEIPNLKYYEDKIKILSQSSMSILCLDYSEYRSKIVERYGMSHLVEQITDYLSSSGSIIWFHENEKMKKKVFLRPNIFYEMLFVLFRGNFHENFDDVHRHSVRSKLIQNSVNMSQENIENLSSEFLTKGLLQIDLLKMLWYPVLITDSQTILQDVVVLFADMFNLFYPAVSKEKIKILMNNNKSDFEQTMNDSIYSSFYINPITQSYKNEVVNFNSIIVPFYLPYLSEQAYLSKIRKSLQTECINAAKNVVNIGIKKSKPLFMSRISQKYTFPWGLMCGIFEKFSVNCILNSDLYYKNHFKNFIYGYNEDNSIGVIIYTNALKKTDECNEVIFDFYLVNYQSVIDGLDPSNKNEFDQTTEMDLDQIWLVALKILQYFEETISQTYPSLRYDRWSLCPECEKYTFYGEWMTPKELQKIKSKVCPVCEKIVHYSFLVRPSTGQSLTLDMKRMQQRLERLARLDPIKLSLNTSQPKNETKSAISSESTSKIRNTKII</sequence>
<feature type="compositionally biased region" description="Basic residues" evidence="3">
    <location>
        <begin position="53"/>
        <end position="68"/>
    </location>
</feature>
<feature type="region of interest" description="Disordered" evidence="3">
    <location>
        <begin position="43"/>
        <end position="68"/>
    </location>
</feature>
<dbReference type="InterPro" id="IPR027417">
    <property type="entry name" value="P-loop_NTPase"/>
</dbReference>
<evidence type="ECO:0000313" key="4">
    <source>
        <dbReference type="EMBL" id="CAF0772659.1"/>
    </source>
</evidence>
<evidence type="ECO:0000256" key="3">
    <source>
        <dbReference type="SAM" id="MobiDB-lite"/>
    </source>
</evidence>
<evidence type="ECO:0000256" key="1">
    <source>
        <dbReference type="ARBA" id="ARBA00022614"/>
    </source>
</evidence>
<dbReference type="Gene3D" id="3.80.10.10">
    <property type="entry name" value="Ribonuclease Inhibitor"/>
    <property type="match status" value="1"/>
</dbReference>
<organism evidence="4 5">
    <name type="scientific">Brachionus calyciflorus</name>
    <dbReference type="NCBI Taxonomy" id="104777"/>
    <lineage>
        <taxon>Eukaryota</taxon>
        <taxon>Metazoa</taxon>
        <taxon>Spiralia</taxon>
        <taxon>Gnathifera</taxon>
        <taxon>Rotifera</taxon>
        <taxon>Eurotatoria</taxon>
        <taxon>Monogononta</taxon>
        <taxon>Pseudotrocha</taxon>
        <taxon>Ploima</taxon>
        <taxon>Brachionidae</taxon>
        <taxon>Brachionus</taxon>
    </lineage>
</organism>
<dbReference type="SUPFAM" id="SSF52058">
    <property type="entry name" value="L domain-like"/>
    <property type="match status" value="1"/>
</dbReference>
<dbReference type="InterPro" id="IPR032675">
    <property type="entry name" value="LRR_dom_sf"/>
</dbReference>
<dbReference type="PANTHER" id="PTHR24366:SF96">
    <property type="entry name" value="LEUCINE RICH REPEAT CONTAINING 53"/>
    <property type="match status" value="1"/>
</dbReference>
<dbReference type="EMBL" id="CAJNOC010000528">
    <property type="protein sequence ID" value="CAF0772659.1"/>
    <property type="molecule type" value="Genomic_DNA"/>
</dbReference>
<dbReference type="InterPro" id="IPR003591">
    <property type="entry name" value="Leu-rich_rpt_typical-subtyp"/>
</dbReference>
<dbReference type="Pfam" id="PF13855">
    <property type="entry name" value="LRR_8"/>
    <property type="match status" value="1"/>
</dbReference>
<evidence type="ECO:0000256" key="2">
    <source>
        <dbReference type="ARBA" id="ARBA00022737"/>
    </source>
</evidence>
<evidence type="ECO:0000313" key="5">
    <source>
        <dbReference type="Proteomes" id="UP000663879"/>
    </source>
</evidence>
<comment type="caution">
    <text evidence="4">The sequence shown here is derived from an EMBL/GenBank/DDBJ whole genome shotgun (WGS) entry which is preliminary data.</text>
</comment>
<dbReference type="GO" id="GO:0009966">
    <property type="term" value="P:regulation of signal transduction"/>
    <property type="evidence" value="ECO:0007669"/>
    <property type="project" value="UniProtKB-ARBA"/>
</dbReference>
<dbReference type="SMART" id="SM00369">
    <property type="entry name" value="LRR_TYP"/>
    <property type="match status" value="5"/>
</dbReference>
<dbReference type="Gene3D" id="3.40.50.300">
    <property type="entry name" value="P-loop containing nucleotide triphosphate hydrolases"/>
    <property type="match status" value="1"/>
</dbReference>
<keyword evidence="2" id="KW-0677">Repeat</keyword>
<dbReference type="SMART" id="SM00364">
    <property type="entry name" value="LRR_BAC"/>
    <property type="match status" value="3"/>
</dbReference>
<dbReference type="SUPFAM" id="SSF52540">
    <property type="entry name" value="P-loop containing nucleoside triphosphate hydrolases"/>
    <property type="match status" value="1"/>
</dbReference>
<dbReference type="Proteomes" id="UP000663879">
    <property type="component" value="Unassembled WGS sequence"/>
</dbReference>
<accession>A0A813QXY6</accession>
<keyword evidence="1" id="KW-0433">Leucine-rich repeat</keyword>
<protein>
    <submittedName>
        <fullName evidence="4">Uncharacterized protein</fullName>
    </submittedName>
</protein>